<dbReference type="SMART" id="SM00906">
    <property type="entry name" value="Fungal_trans"/>
    <property type="match status" value="1"/>
</dbReference>
<keyword evidence="12" id="KW-1185">Reference proteome</keyword>
<evidence type="ECO:0000256" key="2">
    <source>
        <dbReference type="ARBA" id="ARBA00022723"/>
    </source>
</evidence>
<dbReference type="Gene3D" id="4.10.240.10">
    <property type="entry name" value="Zn(2)-C6 fungal-type DNA-binding domain"/>
    <property type="match status" value="1"/>
</dbReference>
<dbReference type="PROSITE" id="PS00463">
    <property type="entry name" value="ZN2_CY6_FUNGAL_1"/>
    <property type="match status" value="1"/>
</dbReference>
<dbReference type="CDD" id="cd12148">
    <property type="entry name" value="fungal_TF_MHR"/>
    <property type="match status" value="1"/>
</dbReference>
<sequence>MTRLSATPVFNPSQSRSLFLTPTLSVTVLSPRLFAGPTLTTDYSLFLVSASSSDWHESLPYEREPRHALHRRSLKSVETTTPRGVDTIPRRHTAIMPGILPMKVIKMGTNAHMRIAQACDRCRSKKIRCDGIRPCCTQCANVGFECKTSDKLSRRAFPRGYTESLEERVRVLETEVRELKDLLDEKDEKIDMLTRIHPHRHSPPSQLPSPKASISAPSSSGASPQAVDDVTFTVQQSPCLTVDGSADSYFVGTSSGSSFLESFKQKVQEKGRSSTDVKPSNLLKTAARQNSKSVSAVRSPLQSRAPPRLVSDQYVNIFFQEWAPLFPVLHRPTFLGLYEQFTSSPETITDKKSIAQLYLVFGLAALSQNSQQASEVSSFELQWQSALQQVQTEQSLATLQCLLLAQLFCMQKGDCAQLLTYKALAVSLSARLGLHQSQKRYAFGTLTCETRKKVFWTLYTLDNFSAVMLGLPKQIRDDEVFCEYPVDADDEYITEKGFQPLLPGESTRISSALALFRAARILSKVLEQLYPALPSYDLSMKKLAELSEELDQWQASLAPHLRLPFAQDKPTVGTVSSRSPLLSLTYHYIRTLIHRPAACSAVDGTSSSMIALAGSSKHLAQILALLTERGLSFSFCLHKEELLVLAGFGSLMQTLDLEDGSKVLRDNQKTLALIIGQLDQMKASVASEFRRVACSYLPTSRRAPSNSSSSSSSRHGSQGSMPAPHHSTIPAAMKQHFKAMTSKFWPDKASEHAHLQRRMTSAGPYRHNTYAQSVPALSPGEQPRLPRSEPARSPQDSHSVLNNSSHRLSASPTHLQPIHQKQPRASLNLDYLSFSSGATTPTVAAAARNANQSDWERLLANLDNGQTNIFDNIYGGPPMDMLQESQKATPQQPIQSVSTSNLEDTLGWDPNIWAVTASDLTPVHTNQTTTESVASLSSSDESRGSAMPPTLGFDDLGNIDDLESYGGLIMPEVANSDDGLWDDRLDNTFVLA</sequence>
<dbReference type="Pfam" id="PF00172">
    <property type="entry name" value="Zn_clus"/>
    <property type="match status" value="1"/>
</dbReference>
<dbReference type="InterPro" id="IPR050987">
    <property type="entry name" value="AtrR-like"/>
</dbReference>
<keyword evidence="5" id="KW-0238">DNA-binding</keyword>
<dbReference type="GO" id="GO:0008270">
    <property type="term" value="F:zinc ion binding"/>
    <property type="evidence" value="ECO:0007669"/>
    <property type="project" value="InterPro"/>
</dbReference>
<dbReference type="OrthoDB" id="1924787at2759"/>
<comment type="subcellular location">
    <subcellularLocation>
        <location evidence="1">Nucleus</location>
    </subcellularLocation>
</comment>
<keyword evidence="2" id="KW-0479">Metal-binding</keyword>
<feature type="compositionally biased region" description="Low complexity" evidence="9">
    <location>
        <begin position="208"/>
        <end position="226"/>
    </location>
</feature>
<organism evidence="11 12">
    <name type="scientific">Elsinoe batatas</name>
    <dbReference type="NCBI Taxonomy" id="2601811"/>
    <lineage>
        <taxon>Eukaryota</taxon>
        <taxon>Fungi</taxon>
        <taxon>Dikarya</taxon>
        <taxon>Ascomycota</taxon>
        <taxon>Pezizomycotina</taxon>
        <taxon>Dothideomycetes</taxon>
        <taxon>Dothideomycetidae</taxon>
        <taxon>Myriangiales</taxon>
        <taxon>Elsinoaceae</taxon>
        <taxon>Elsinoe</taxon>
    </lineage>
</organism>
<dbReference type="CDD" id="cd15485">
    <property type="entry name" value="ZIP_Cat8"/>
    <property type="match status" value="1"/>
</dbReference>
<evidence type="ECO:0000259" key="10">
    <source>
        <dbReference type="PROSITE" id="PS50048"/>
    </source>
</evidence>
<dbReference type="GO" id="GO:0005634">
    <property type="term" value="C:nucleus"/>
    <property type="evidence" value="ECO:0007669"/>
    <property type="project" value="UniProtKB-SubCell"/>
</dbReference>
<proteinExistence type="predicted"/>
<dbReference type="SMART" id="SM00066">
    <property type="entry name" value="GAL4"/>
    <property type="match status" value="1"/>
</dbReference>
<evidence type="ECO:0000256" key="5">
    <source>
        <dbReference type="ARBA" id="ARBA00023125"/>
    </source>
</evidence>
<dbReference type="GO" id="GO:0000981">
    <property type="term" value="F:DNA-binding transcription factor activity, RNA polymerase II-specific"/>
    <property type="evidence" value="ECO:0007669"/>
    <property type="project" value="InterPro"/>
</dbReference>
<evidence type="ECO:0000313" key="11">
    <source>
        <dbReference type="EMBL" id="KAG8624080.1"/>
    </source>
</evidence>
<accession>A0A8K0KVJ5</accession>
<keyword evidence="7" id="KW-0539">Nucleus</keyword>
<dbReference type="InterPro" id="IPR001138">
    <property type="entry name" value="Zn2Cys6_DnaBD"/>
</dbReference>
<protein>
    <recommendedName>
        <fullName evidence="10">Zn(2)-C6 fungal-type domain-containing protein</fullName>
    </recommendedName>
</protein>
<dbReference type="SUPFAM" id="SSF57701">
    <property type="entry name" value="Zn2/Cys6 DNA-binding domain"/>
    <property type="match status" value="1"/>
</dbReference>
<keyword evidence="6" id="KW-0804">Transcription</keyword>
<feature type="region of interest" description="Disordered" evidence="9">
    <location>
        <begin position="197"/>
        <end position="226"/>
    </location>
</feature>
<dbReference type="FunFam" id="4.10.240.10:FF:000007">
    <property type="entry name" value="C6 transcription factor FacB"/>
    <property type="match status" value="1"/>
</dbReference>
<dbReference type="Pfam" id="PF04082">
    <property type="entry name" value="Fungal_trans"/>
    <property type="match status" value="1"/>
</dbReference>
<dbReference type="EMBL" id="JAESVG020000010">
    <property type="protein sequence ID" value="KAG8624080.1"/>
    <property type="molecule type" value="Genomic_DNA"/>
</dbReference>
<evidence type="ECO:0000313" key="12">
    <source>
        <dbReference type="Proteomes" id="UP000809789"/>
    </source>
</evidence>
<keyword evidence="8" id="KW-0175">Coiled coil</keyword>
<keyword evidence="4" id="KW-0805">Transcription regulation</keyword>
<evidence type="ECO:0000256" key="3">
    <source>
        <dbReference type="ARBA" id="ARBA00022833"/>
    </source>
</evidence>
<evidence type="ECO:0000256" key="8">
    <source>
        <dbReference type="SAM" id="Coils"/>
    </source>
</evidence>
<evidence type="ECO:0000256" key="9">
    <source>
        <dbReference type="SAM" id="MobiDB-lite"/>
    </source>
</evidence>
<dbReference type="InterPro" id="IPR007219">
    <property type="entry name" value="XnlR_reg_dom"/>
</dbReference>
<dbReference type="PANTHER" id="PTHR46910:SF12">
    <property type="entry name" value="REGULATORY PROTEIN CAT8"/>
    <property type="match status" value="1"/>
</dbReference>
<gene>
    <name evidence="11" type="ORF">KVT40_009056</name>
</gene>
<name>A0A8K0KVJ5_9PEZI</name>
<dbReference type="PANTHER" id="PTHR46910">
    <property type="entry name" value="TRANSCRIPTION FACTOR PDR1"/>
    <property type="match status" value="1"/>
</dbReference>
<keyword evidence="3" id="KW-0862">Zinc</keyword>
<evidence type="ECO:0000256" key="7">
    <source>
        <dbReference type="ARBA" id="ARBA00023242"/>
    </source>
</evidence>
<dbReference type="PROSITE" id="PS50048">
    <property type="entry name" value="ZN2_CY6_FUNGAL_2"/>
    <property type="match status" value="1"/>
</dbReference>
<reference evidence="11" key="1">
    <citation type="submission" date="2021-07" db="EMBL/GenBank/DDBJ databases">
        <title>Elsinoe batatas strain:CRI-CJ2 Genome sequencing and assembly.</title>
        <authorList>
            <person name="Huang L."/>
        </authorList>
    </citation>
    <scope>NUCLEOTIDE SEQUENCE</scope>
    <source>
        <strain evidence="11">CRI-CJ2</strain>
    </source>
</reference>
<feature type="compositionally biased region" description="Polar residues" evidence="9">
    <location>
        <begin position="794"/>
        <end position="814"/>
    </location>
</feature>
<feature type="region of interest" description="Disordered" evidence="9">
    <location>
        <begin position="774"/>
        <end position="822"/>
    </location>
</feature>
<dbReference type="GO" id="GO:0006351">
    <property type="term" value="P:DNA-templated transcription"/>
    <property type="evidence" value="ECO:0007669"/>
    <property type="project" value="InterPro"/>
</dbReference>
<feature type="compositionally biased region" description="Low complexity" evidence="9">
    <location>
        <begin position="700"/>
        <end position="720"/>
    </location>
</feature>
<dbReference type="AlphaFoldDB" id="A0A8K0KVJ5"/>
<evidence type="ECO:0000256" key="4">
    <source>
        <dbReference type="ARBA" id="ARBA00023015"/>
    </source>
</evidence>
<dbReference type="GO" id="GO:0003677">
    <property type="term" value="F:DNA binding"/>
    <property type="evidence" value="ECO:0007669"/>
    <property type="project" value="UniProtKB-KW"/>
</dbReference>
<dbReference type="InterPro" id="IPR036864">
    <property type="entry name" value="Zn2-C6_fun-type_DNA-bd_sf"/>
</dbReference>
<comment type="caution">
    <text evidence="11">The sequence shown here is derived from an EMBL/GenBank/DDBJ whole genome shotgun (WGS) entry which is preliminary data.</text>
</comment>
<dbReference type="CDD" id="cd00067">
    <property type="entry name" value="GAL4"/>
    <property type="match status" value="1"/>
</dbReference>
<evidence type="ECO:0000256" key="6">
    <source>
        <dbReference type="ARBA" id="ARBA00023163"/>
    </source>
</evidence>
<feature type="domain" description="Zn(2)-C6 fungal-type" evidence="10">
    <location>
        <begin position="118"/>
        <end position="148"/>
    </location>
</feature>
<feature type="region of interest" description="Disordered" evidence="9">
    <location>
        <begin position="699"/>
        <end position="727"/>
    </location>
</feature>
<feature type="region of interest" description="Disordered" evidence="9">
    <location>
        <begin position="923"/>
        <end position="955"/>
    </location>
</feature>
<feature type="coiled-coil region" evidence="8">
    <location>
        <begin position="162"/>
        <end position="196"/>
    </location>
</feature>
<dbReference type="Proteomes" id="UP000809789">
    <property type="component" value="Unassembled WGS sequence"/>
</dbReference>
<evidence type="ECO:0000256" key="1">
    <source>
        <dbReference type="ARBA" id="ARBA00004123"/>
    </source>
</evidence>